<dbReference type="InterPro" id="IPR054293">
    <property type="entry name" value="DUF7029"/>
</dbReference>
<evidence type="ECO:0000256" key="1">
    <source>
        <dbReference type="SAM" id="MobiDB-lite"/>
    </source>
</evidence>
<dbReference type="Pfam" id="PF22974">
    <property type="entry name" value="DUF7029"/>
    <property type="match status" value="1"/>
</dbReference>
<feature type="domain" description="DUF7223" evidence="3">
    <location>
        <begin position="153"/>
        <end position="358"/>
    </location>
</feature>
<feature type="region of interest" description="Disordered" evidence="1">
    <location>
        <begin position="402"/>
        <end position="473"/>
    </location>
</feature>
<proteinExistence type="predicted"/>
<evidence type="ECO:0000313" key="5">
    <source>
        <dbReference type="Proteomes" id="UP000504638"/>
    </source>
</evidence>
<organism evidence="4">
    <name type="scientific">Eremomyces bilateralis CBS 781.70</name>
    <dbReference type="NCBI Taxonomy" id="1392243"/>
    <lineage>
        <taxon>Eukaryota</taxon>
        <taxon>Fungi</taxon>
        <taxon>Dikarya</taxon>
        <taxon>Ascomycota</taxon>
        <taxon>Pezizomycotina</taxon>
        <taxon>Dothideomycetes</taxon>
        <taxon>Dothideomycetes incertae sedis</taxon>
        <taxon>Eremomycetales</taxon>
        <taxon>Eremomycetaceae</taxon>
        <taxon>Eremomyces</taxon>
    </lineage>
</organism>
<dbReference type="EMBL" id="ML975151">
    <property type="protein sequence ID" value="KAF1815467.1"/>
    <property type="molecule type" value="Genomic_DNA"/>
</dbReference>
<evidence type="ECO:0000259" key="3">
    <source>
        <dbReference type="Pfam" id="PF23865"/>
    </source>
</evidence>
<feature type="domain" description="DUF7029" evidence="2">
    <location>
        <begin position="6"/>
        <end position="108"/>
    </location>
</feature>
<reference evidence="6" key="2">
    <citation type="submission" date="2020-04" db="EMBL/GenBank/DDBJ databases">
        <authorList>
            <consortium name="NCBI Genome Project"/>
        </authorList>
    </citation>
    <scope>NUCLEOTIDE SEQUENCE</scope>
    <source>
        <strain evidence="6">CBS 781.70</strain>
    </source>
</reference>
<dbReference type="AlphaFoldDB" id="A0A6G1GBJ7"/>
<dbReference type="Proteomes" id="UP000504638">
    <property type="component" value="Unplaced"/>
</dbReference>
<name>A0A6G1GBJ7_9PEZI</name>
<keyword evidence="5" id="KW-1185">Reference proteome</keyword>
<reference evidence="4 6" key="1">
    <citation type="submission" date="2020-01" db="EMBL/GenBank/DDBJ databases">
        <authorList>
            <consortium name="DOE Joint Genome Institute"/>
            <person name="Haridas S."/>
            <person name="Albert R."/>
            <person name="Binder M."/>
            <person name="Bloem J."/>
            <person name="Labutti K."/>
            <person name="Salamov A."/>
            <person name="Andreopoulos B."/>
            <person name="Baker S.E."/>
            <person name="Barry K."/>
            <person name="Bills G."/>
            <person name="Bluhm B.H."/>
            <person name="Cannon C."/>
            <person name="Castanera R."/>
            <person name="Culley D.E."/>
            <person name="Daum C."/>
            <person name="Ezra D."/>
            <person name="Gonzalez J.B."/>
            <person name="Henrissat B."/>
            <person name="Kuo A."/>
            <person name="Liang C."/>
            <person name="Lipzen A."/>
            <person name="Lutzoni F."/>
            <person name="Magnuson J."/>
            <person name="Mondo S."/>
            <person name="Nolan M."/>
            <person name="Ohm R."/>
            <person name="Pangilinan J."/>
            <person name="Park H.-J."/>
            <person name="Ramirez L."/>
            <person name="Alfaro M."/>
            <person name="Sun H."/>
            <person name="Tritt A."/>
            <person name="Yoshinaga Y."/>
            <person name="Zwiers L.-H."/>
            <person name="Turgeon B.G."/>
            <person name="Goodwin S.B."/>
            <person name="Spatafora J.W."/>
            <person name="Crous P.W."/>
            <person name="Grigoriev I.V."/>
        </authorList>
    </citation>
    <scope>NUCLEOTIDE SEQUENCE</scope>
    <source>
        <strain evidence="4 6">CBS 781.70</strain>
    </source>
</reference>
<feature type="compositionally biased region" description="Low complexity" evidence="1">
    <location>
        <begin position="454"/>
        <end position="470"/>
    </location>
</feature>
<feature type="compositionally biased region" description="Basic and acidic residues" evidence="1">
    <location>
        <begin position="442"/>
        <end position="453"/>
    </location>
</feature>
<evidence type="ECO:0000313" key="6">
    <source>
        <dbReference type="RefSeq" id="XP_033537098.1"/>
    </source>
</evidence>
<dbReference type="RefSeq" id="XP_033537098.1">
    <property type="nucleotide sequence ID" value="XM_033678743.1"/>
</dbReference>
<dbReference type="OrthoDB" id="160645at2759"/>
<evidence type="ECO:0000313" key="4">
    <source>
        <dbReference type="EMBL" id="KAF1815467.1"/>
    </source>
</evidence>
<dbReference type="Pfam" id="PF23865">
    <property type="entry name" value="DUF7223"/>
    <property type="match status" value="1"/>
</dbReference>
<gene>
    <name evidence="4 6" type="ORF">P152DRAFT_455181</name>
</gene>
<evidence type="ECO:0000259" key="2">
    <source>
        <dbReference type="Pfam" id="PF22974"/>
    </source>
</evidence>
<protein>
    <submittedName>
        <fullName evidence="4 6">Uncharacterized protein</fullName>
    </submittedName>
</protein>
<dbReference type="InterPro" id="IPR055647">
    <property type="entry name" value="DUF7223"/>
</dbReference>
<sequence>MTVDMPGSNENILSMERFDGMLNKVECGNNSMTLGFVDDETFKYAQQVWDWVNGFDNRTFVMFTGRGDCSNNSRRMPYSVHNIQYDEVANVAYLNATAGKWKDLVHTYKLHVGSVEMPSNVHSRDLSKDTSINLNADLRFGVGISSGPVFGDFSCNPCKTSGKLKFEFDVETELFIPTGLKFKTRPQGVKAEAGIRLRGGAKIGSTVPVTRIPIAEVPLPGGISIPGDILSLGPVLDVEFGIDVSGAELAFELATGATVTLPNDAILEVDLLDPSNNKFSGWKPDVQMKPLDLQARISTKITAFFLWAIQLEAEVLGQGVETGLEFRAPNFELSGQVVASKNGHACNENDNNHFAFRVVPTYGYSFKFTVGKIRGKTPVDISLAHGSFPIAEPFCFPFDEASSTTTKPTTKAPSATTKPATKAPSATTKPATEAPSATKKPAKSDKVTTRDKASSTSPTSASPPTSTGSGNNCTIQSGQKGVCMDRTACKDSGKGATPGFCLDDPVEVQVRTIV</sequence>
<reference evidence="6" key="3">
    <citation type="submission" date="2025-04" db="UniProtKB">
        <authorList>
            <consortium name="RefSeq"/>
        </authorList>
    </citation>
    <scope>IDENTIFICATION</scope>
    <source>
        <strain evidence="6">CBS 781.70</strain>
    </source>
</reference>
<dbReference type="GeneID" id="54419313"/>
<feature type="compositionally biased region" description="Low complexity" evidence="1">
    <location>
        <begin position="402"/>
        <end position="439"/>
    </location>
</feature>
<accession>A0A6G1GBJ7</accession>